<dbReference type="InterPro" id="IPR015797">
    <property type="entry name" value="NUDIX_hydrolase-like_dom_sf"/>
</dbReference>
<dbReference type="PROSITE" id="PS51462">
    <property type="entry name" value="NUDIX"/>
    <property type="match status" value="1"/>
</dbReference>
<dbReference type="Proteomes" id="UP000190080">
    <property type="component" value="Unassembled WGS sequence"/>
</dbReference>
<evidence type="ECO:0000313" key="3">
    <source>
        <dbReference type="Proteomes" id="UP000190080"/>
    </source>
</evidence>
<dbReference type="Pfam" id="PF00293">
    <property type="entry name" value="NUDIX"/>
    <property type="match status" value="1"/>
</dbReference>
<gene>
    <name evidence="2" type="ORF">CLORY_08240</name>
</gene>
<organism evidence="2 3">
    <name type="scientific">Clostridium oryzae</name>
    <dbReference type="NCBI Taxonomy" id="1450648"/>
    <lineage>
        <taxon>Bacteria</taxon>
        <taxon>Bacillati</taxon>
        <taxon>Bacillota</taxon>
        <taxon>Clostridia</taxon>
        <taxon>Eubacteriales</taxon>
        <taxon>Clostridiaceae</taxon>
        <taxon>Clostridium</taxon>
    </lineage>
</organism>
<dbReference type="Gene3D" id="3.90.79.10">
    <property type="entry name" value="Nucleoside Triphosphate Pyrophosphohydrolase"/>
    <property type="match status" value="1"/>
</dbReference>
<name>A0A1V4IV88_9CLOT</name>
<dbReference type="STRING" id="1450648.CLORY_08240"/>
<sequence length="168" mass="19899">MLQLRVMATAYLMNNNEFLMMERSKNKKFAPNIWAGVGGHLEPEEVNDPEKACIREIFEETCITEKNITDLDLKYIILRRSKDEIRVQYVYFGNTSKREFVDTHEGKLFWINKDMLFKRKLSVTTEMTLRHYLEYGRDIKDVLVGVVSACDNKPKVNWTPVQDWEDRI</sequence>
<proteinExistence type="predicted"/>
<dbReference type="AlphaFoldDB" id="A0A1V4IV88"/>
<dbReference type="RefSeq" id="WP_169911520.1">
    <property type="nucleotide sequence ID" value="NZ_MZGV01000006.1"/>
</dbReference>
<evidence type="ECO:0000259" key="1">
    <source>
        <dbReference type="PROSITE" id="PS51462"/>
    </source>
</evidence>
<dbReference type="EMBL" id="MZGV01000006">
    <property type="protein sequence ID" value="OPJ63952.1"/>
    <property type="molecule type" value="Genomic_DNA"/>
</dbReference>
<reference evidence="2 3" key="1">
    <citation type="submission" date="2017-03" db="EMBL/GenBank/DDBJ databases">
        <title>Genome sequence of Clostridium oryzae DSM 28571.</title>
        <authorList>
            <person name="Poehlein A."/>
            <person name="Daniel R."/>
        </authorList>
    </citation>
    <scope>NUCLEOTIDE SEQUENCE [LARGE SCALE GENOMIC DNA]</scope>
    <source>
        <strain evidence="2 3">DSM 28571</strain>
    </source>
</reference>
<feature type="domain" description="Nudix hydrolase" evidence="1">
    <location>
        <begin position="3"/>
        <end position="135"/>
    </location>
</feature>
<protein>
    <submittedName>
        <fullName evidence="2">NUDIX domain protein</fullName>
    </submittedName>
</protein>
<evidence type="ECO:0000313" key="2">
    <source>
        <dbReference type="EMBL" id="OPJ63952.1"/>
    </source>
</evidence>
<dbReference type="InterPro" id="IPR000086">
    <property type="entry name" value="NUDIX_hydrolase_dom"/>
</dbReference>
<keyword evidence="3" id="KW-1185">Reference proteome</keyword>
<comment type="caution">
    <text evidence="2">The sequence shown here is derived from an EMBL/GenBank/DDBJ whole genome shotgun (WGS) entry which is preliminary data.</text>
</comment>
<accession>A0A1V4IV88</accession>
<dbReference type="SUPFAM" id="SSF55811">
    <property type="entry name" value="Nudix"/>
    <property type="match status" value="1"/>
</dbReference>